<evidence type="ECO:0000259" key="8">
    <source>
        <dbReference type="Pfam" id="PF01757"/>
    </source>
</evidence>
<protein>
    <submittedName>
        <fullName evidence="9">Surface polysaccharide O-acyltransferase-like enzyme</fullName>
    </submittedName>
</protein>
<dbReference type="GO" id="GO:0009246">
    <property type="term" value="P:enterobacterial common antigen biosynthetic process"/>
    <property type="evidence" value="ECO:0007669"/>
    <property type="project" value="TreeGrafter"/>
</dbReference>
<evidence type="ECO:0000256" key="4">
    <source>
        <dbReference type="ARBA" id="ARBA00022692"/>
    </source>
</evidence>
<evidence type="ECO:0000256" key="2">
    <source>
        <dbReference type="ARBA" id="ARBA00007400"/>
    </source>
</evidence>
<feature type="transmembrane region" description="Helical" evidence="7">
    <location>
        <begin position="278"/>
        <end position="297"/>
    </location>
</feature>
<feature type="transmembrane region" description="Helical" evidence="7">
    <location>
        <begin position="30"/>
        <end position="50"/>
    </location>
</feature>
<dbReference type="GO" id="GO:0016413">
    <property type="term" value="F:O-acetyltransferase activity"/>
    <property type="evidence" value="ECO:0007669"/>
    <property type="project" value="TreeGrafter"/>
</dbReference>
<dbReference type="Pfam" id="PF01757">
    <property type="entry name" value="Acyl_transf_3"/>
    <property type="match status" value="1"/>
</dbReference>
<keyword evidence="6 7" id="KW-0472">Membrane</keyword>
<evidence type="ECO:0000313" key="9">
    <source>
        <dbReference type="EMBL" id="PFG50845.1"/>
    </source>
</evidence>
<reference evidence="9 10" key="1">
    <citation type="submission" date="2017-10" db="EMBL/GenBank/DDBJ databases">
        <title>Sequencing the genomes of 1000 actinobacteria strains.</title>
        <authorList>
            <person name="Klenk H.-P."/>
        </authorList>
    </citation>
    <scope>NUCLEOTIDE SEQUENCE [LARGE SCALE GENOMIC DNA]</scope>
    <source>
        <strain evidence="9 10">DSM 46092</strain>
    </source>
</reference>
<dbReference type="InterPro" id="IPR002656">
    <property type="entry name" value="Acyl_transf_3_dom"/>
</dbReference>
<keyword evidence="5 7" id="KW-1133">Transmembrane helix</keyword>
<comment type="caution">
    <text evidence="9">The sequence shown here is derived from an EMBL/GenBank/DDBJ whole genome shotgun (WGS) entry which is preliminary data.</text>
</comment>
<comment type="similarity">
    <text evidence="2">Belongs to the acyltransferase 3 family.</text>
</comment>
<feature type="transmembrane region" description="Helical" evidence="7">
    <location>
        <begin position="134"/>
        <end position="162"/>
    </location>
</feature>
<feature type="transmembrane region" description="Helical" evidence="7">
    <location>
        <begin position="174"/>
        <end position="194"/>
    </location>
</feature>
<evidence type="ECO:0000256" key="7">
    <source>
        <dbReference type="SAM" id="Phobius"/>
    </source>
</evidence>
<keyword evidence="3" id="KW-1003">Cell membrane</keyword>
<keyword evidence="9" id="KW-0808">Transferase</keyword>
<dbReference type="PANTHER" id="PTHR40074">
    <property type="entry name" value="O-ACETYLTRANSFERASE WECH"/>
    <property type="match status" value="1"/>
</dbReference>
<evidence type="ECO:0000313" key="10">
    <source>
        <dbReference type="Proteomes" id="UP000243542"/>
    </source>
</evidence>
<gene>
    <name evidence="9" type="ORF">ATK36_6102</name>
</gene>
<dbReference type="EMBL" id="PDJK01000002">
    <property type="protein sequence ID" value="PFG50845.1"/>
    <property type="molecule type" value="Genomic_DNA"/>
</dbReference>
<evidence type="ECO:0000256" key="6">
    <source>
        <dbReference type="ARBA" id="ARBA00023136"/>
    </source>
</evidence>
<feature type="transmembrane region" description="Helical" evidence="7">
    <location>
        <begin position="206"/>
        <end position="227"/>
    </location>
</feature>
<feature type="transmembrane region" description="Helical" evidence="7">
    <location>
        <begin position="92"/>
        <end position="114"/>
    </location>
</feature>
<feature type="transmembrane region" description="Helical" evidence="7">
    <location>
        <begin position="239"/>
        <end position="258"/>
    </location>
</feature>
<name>A0A2A9FK85_9PSEU</name>
<dbReference type="Proteomes" id="UP000243542">
    <property type="component" value="Unassembled WGS sequence"/>
</dbReference>
<dbReference type="AlphaFoldDB" id="A0A2A9FK85"/>
<feature type="domain" description="Acyltransferase 3" evidence="8">
    <location>
        <begin position="27"/>
        <end position="362"/>
    </location>
</feature>
<keyword evidence="10" id="KW-1185">Reference proteome</keyword>
<feature type="transmembrane region" description="Helical" evidence="7">
    <location>
        <begin position="342"/>
        <end position="362"/>
    </location>
</feature>
<evidence type="ECO:0000256" key="1">
    <source>
        <dbReference type="ARBA" id="ARBA00004651"/>
    </source>
</evidence>
<dbReference type="GO" id="GO:0005886">
    <property type="term" value="C:plasma membrane"/>
    <property type="evidence" value="ECO:0007669"/>
    <property type="project" value="UniProtKB-SubCell"/>
</dbReference>
<keyword evidence="4 7" id="KW-0812">Transmembrane</keyword>
<feature type="transmembrane region" description="Helical" evidence="7">
    <location>
        <begin position="309"/>
        <end position="330"/>
    </location>
</feature>
<dbReference type="RefSeq" id="WP_098514502.1">
    <property type="nucleotide sequence ID" value="NZ_JBIAKZ010000058.1"/>
</dbReference>
<dbReference type="PANTHER" id="PTHR40074:SF2">
    <property type="entry name" value="O-ACETYLTRANSFERASE WECH"/>
    <property type="match status" value="1"/>
</dbReference>
<feature type="transmembrane region" description="Helical" evidence="7">
    <location>
        <begin position="62"/>
        <end position="80"/>
    </location>
</feature>
<proteinExistence type="inferred from homology"/>
<comment type="subcellular location">
    <subcellularLocation>
        <location evidence="1">Cell membrane</location>
        <topology evidence="1">Multi-pass membrane protein</topology>
    </subcellularLocation>
</comment>
<evidence type="ECO:0000256" key="3">
    <source>
        <dbReference type="ARBA" id="ARBA00022475"/>
    </source>
</evidence>
<keyword evidence="9" id="KW-0012">Acyltransferase</keyword>
<accession>A0A2A9FK85</accession>
<sequence length="390" mass="43452">MTTTESPHVHAEEPAPAQAAKARHLRQLDLYRVITFALVIFIHVLVATTYPDNVISAAIEAPLHFARAAFFALTTFVLLFQYRSRPLEARRFWRHRIPLVAVPYLVWSVLYWAYGMLTSPNPVGPLSGQLWALLIQIATGSAWYHLYFLLVTLQVYLVFPLLVKLVEVIRRRPWTVLAVSALVQVAVMSLLSYPPGSVDYTTVSRFFATLLPYQFYSMLGAVAAVHLETMHGWLREHRGWVPAGLAAGLAVLEIGYLVSVGHGAWPEMAADAYRPYLLPWVVVAIAALYMAGSRWAAGRQRAGRFISWAVDRSFAVFLCHPFALALLGPLIEFVGNRYGSPWTTIVVYPVTVLLTFAIVLVLRRLPWSKALTGRAPVRAPAPAVPRSVLG</sequence>
<evidence type="ECO:0000256" key="5">
    <source>
        <dbReference type="ARBA" id="ARBA00022989"/>
    </source>
</evidence>
<organism evidence="9 10">
    <name type="scientific">Amycolatopsis sulphurea</name>
    <dbReference type="NCBI Taxonomy" id="76022"/>
    <lineage>
        <taxon>Bacteria</taxon>
        <taxon>Bacillati</taxon>
        <taxon>Actinomycetota</taxon>
        <taxon>Actinomycetes</taxon>
        <taxon>Pseudonocardiales</taxon>
        <taxon>Pseudonocardiaceae</taxon>
        <taxon>Amycolatopsis</taxon>
    </lineage>
</organism>